<evidence type="ECO:0000313" key="1">
    <source>
        <dbReference type="EMBL" id="KAJ9108119.1"/>
    </source>
</evidence>
<sequence length="170" mass="18111">MSVLFLAIPTESTSKSSFSDKGGRHSSYNPQDTLSVNTGERSSMWIPSGASTLPPEVISLIQELVELISNHFSLAGKSTTAETLEPVPSVVDAVPPASELRPPTDRMSTTTSDAIPSPPVDPTAAQQRALATSIPVGEMEQVEESNPELEGLFDDGIEESERQLTTTATR</sequence>
<protein>
    <submittedName>
        <fullName evidence="1">Uncharacterized protein</fullName>
    </submittedName>
</protein>
<comment type="caution">
    <text evidence="1">The sequence shown here is derived from an EMBL/GenBank/DDBJ whole genome shotgun (WGS) entry which is preliminary data.</text>
</comment>
<gene>
    <name evidence="1" type="ORF">QFC19_002585</name>
</gene>
<dbReference type="EMBL" id="JASBWR010000022">
    <property type="protein sequence ID" value="KAJ9108119.1"/>
    <property type="molecule type" value="Genomic_DNA"/>
</dbReference>
<name>A0ACC2WAA1_9TREE</name>
<reference evidence="1" key="1">
    <citation type="submission" date="2023-04" db="EMBL/GenBank/DDBJ databases">
        <title>Draft Genome sequencing of Naganishia species isolated from polar environments using Oxford Nanopore Technology.</title>
        <authorList>
            <person name="Leo P."/>
            <person name="Venkateswaran K."/>
        </authorList>
    </citation>
    <scope>NUCLEOTIDE SEQUENCE</scope>
    <source>
        <strain evidence="1">MNA-CCFEE 5261</strain>
    </source>
</reference>
<dbReference type="Proteomes" id="UP001241377">
    <property type="component" value="Unassembled WGS sequence"/>
</dbReference>
<keyword evidence="2" id="KW-1185">Reference proteome</keyword>
<organism evidence="1 2">
    <name type="scientific">Naganishia cerealis</name>
    <dbReference type="NCBI Taxonomy" id="610337"/>
    <lineage>
        <taxon>Eukaryota</taxon>
        <taxon>Fungi</taxon>
        <taxon>Dikarya</taxon>
        <taxon>Basidiomycota</taxon>
        <taxon>Agaricomycotina</taxon>
        <taxon>Tremellomycetes</taxon>
        <taxon>Filobasidiales</taxon>
        <taxon>Filobasidiaceae</taxon>
        <taxon>Naganishia</taxon>
    </lineage>
</organism>
<proteinExistence type="predicted"/>
<evidence type="ECO:0000313" key="2">
    <source>
        <dbReference type="Proteomes" id="UP001241377"/>
    </source>
</evidence>
<accession>A0ACC2WAA1</accession>